<dbReference type="PANTHER" id="PTHR43046">
    <property type="entry name" value="GDP-MANNOSE MANNOSYL HYDROLASE"/>
    <property type="match status" value="1"/>
</dbReference>
<dbReference type="EMBL" id="NPBV01000025">
    <property type="protein sequence ID" value="PAD20116.1"/>
    <property type="molecule type" value="Genomic_DNA"/>
</dbReference>
<dbReference type="InterPro" id="IPR015797">
    <property type="entry name" value="NUDIX_hydrolase-like_dom_sf"/>
</dbReference>
<dbReference type="PROSITE" id="PS00893">
    <property type="entry name" value="NUDIX_BOX"/>
    <property type="match status" value="1"/>
</dbReference>
<name>A0A268A7M2_9BACI</name>
<dbReference type="Pfam" id="PF00293">
    <property type="entry name" value="NUDIX"/>
    <property type="match status" value="1"/>
</dbReference>
<evidence type="ECO:0000256" key="3">
    <source>
        <dbReference type="RuleBase" id="RU003476"/>
    </source>
</evidence>
<proteinExistence type="inferred from homology"/>
<dbReference type="OrthoDB" id="9008185at2"/>
<dbReference type="Proteomes" id="UP000216013">
    <property type="component" value="Unassembled WGS sequence"/>
</dbReference>
<comment type="cofactor">
    <cofactor evidence="1">
        <name>Mg(2+)</name>
        <dbReference type="ChEBI" id="CHEBI:18420"/>
    </cofactor>
</comment>
<sequence length="144" mass="16502">MIKKEFHRLARAVIRKGDSILLAKAEGWHNSFLPGGHVEIGEGAETALLRELQEELGVKGKISSFLGDFEHSWQHEDTVHFELTHVFEVVIEKEQIESQEPHLQFFWATVEEFEELDLQPYPLIGVLRASLLPASVWRSTLETN</sequence>
<evidence type="ECO:0000256" key="2">
    <source>
        <dbReference type="ARBA" id="ARBA00022801"/>
    </source>
</evidence>
<dbReference type="InterPro" id="IPR020084">
    <property type="entry name" value="NUDIX_hydrolase_CS"/>
</dbReference>
<dbReference type="Gene3D" id="3.90.79.10">
    <property type="entry name" value="Nucleoside Triphosphate Pyrophosphohydrolase"/>
    <property type="match status" value="1"/>
</dbReference>
<evidence type="ECO:0000313" key="6">
    <source>
        <dbReference type="Proteomes" id="UP000216013"/>
    </source>
</evidence>
<feature type="domain" description="Nudix hydrolase" evidence="4">
    <location>
        <begin position="5"/>
        <end position="131"/>
    </location>
</feature>
<comment type="similarity">
    <text evidence="3">Belongs to the Nudix hydrolase family.</text>
</comment>
<dbReference type="AlphaFoldDB" id="A0A268A7M2"/>
<comment type="caution">
    <text evidence="5">The sequence shown here is derived from an EMBL/GenBank/DDBJ whole genome shotgun (WGS) entry which is preliminary data.</text>
</comment>
<dbReference type="GO" id="GO:0016787">
    <property type="term" value="F:hydrolase activity"/>
    <property type="evidence" value="ECO:0007669"/>
    <property type="project" value="UniProtKB-KW"/>
</dbReference>
<dbReference type="RefSeq" id="WP_095228444.1">
    <property type="nucleotide sequence ID" value="NZ_NPBD01000016.1"/>
</dbReference>
<evidence type="ECO:0000259" key="4">
    <source>
        <dbReference type="PROSITE" id="PS51462"/>
    </source>
</evidence>
<organism evidence="5 6">
    <name type="scientific">Terribacillus saccharophilus</name>
    <dbReference type="NCBI Taxonomy" id="361277"/>
    <lineage>
        <taxon>Bacteria</taxon>
        <taxon>Bacillati</taxon>
        <taxon>Bacillota</taxon>
        <taxon>Bacilli</taxon>
        <taxon>Bacillales</taxon>
        <taxon>Bacillaceae</taxon>
        <taxon>Terribacillus</taxon>
    </lineage>
</organism>
<evidence type="ECO:0000256" key="1">
    <source>
        <dbReference type="ARBA" id="ARBA00001946"/>
    </source>
</evidence>
<dbReference type="PROSITE" id="PS51462">
    <property type="entry name" value="NUDIX"/>
    <property type="match status" value="1"/>
</dbReference>
<gene>
    <name evidence="5" type="ORF">CHH64_15340</name>
</gene>
<protein>
    <recommendedName>
        <fullName evidence="4">Nudix hydrolase domain-containing protein</fullName>
    </recommendedName>
</protein>
<evidence type="ECO:0000313" key="5">
    <source>
        <dbReference type="EMBL" id="PAD20116.1"/>
    </source>
</evidence>
<dbReference type="PRINTS" id="PR00502">
    <property type="entry name" value="NUDIXFAMILY"/>
</dbReference>
<accession>A0A268A7M2</accession>
<keyword evidence="2 3" id="KW-0378">Hydrolase</keyword>
<dbReference type="PANTHER" id="PTHR43046:SF14">
    <property type="entry name" value="MUTT_NUDIX FAMILY PROTEIN"/>
    <property type="match status" value="1"/>
</dbReference>
<dbReference type="SUPFAM" id="SSF55811">
    <property type="entry name" value="Nudix"/>
    <property type="match status" value="1"/>
</dbReference>
<dbReference type="InterPro" id="IPR000086">
    <property type="entry name" value="NUDIX_hydrolase_dom"/>
</dbReference>
<reference evidence="5 6" key="1">
    <citation type="submission" date="2017-07" db="EMBL/GenBank/DDBJ databases">
        <title>Isolation and whole genome analysis of endospore-forming bacteria from heroin.</title>
        <authorList>
            <person name="Kalinowski J."/>
            <person name="Ahrens B."/>
            <person name="Al-Dilaimi A."/>
            <person name="Winkler A."/>
            <person name="Wibberg D."/>
            <person name="Schleenbecker U."/>
            <person name="Ruckert C."/>
            <person name="Wolfel R."/>
            <person name="Grass G."/>
        </authorList>
    </citation>
    <scope>NUCLEOTIDE SEQUENCE [LARGE SCALE GENOMIC DNA]</scope>
    <source>
        <strain evidence="5 6">7528</strain>
    </source>
</reference>
<dbReference type="InterPro" id="IPR020476">
    <property type="entry name" value="Nudix_hydrolase"/>
</dbReference>